<feature type="coiled-coil region" evidence="1">
    <location>
        <begin position="182"/>
        <end position="243"/>
    </location>
</feature>
<accession>A0A9J6P862</accession>
<evidence type="ECO:0000313" key="3">
    <source>
        <dbReference type="EMBL" id="MCM1991632.1"/>
    </source>
</evidence>
<keyword evidence="1" id="KW-0175">Coiled coil</keyword>
<dbReference type="InterPro" id="IPR002901">
    <property type="entry name" value="MGlyc_endo_b_GlcNAc-like_dom"/>
</dbReference>
<dbReference type="Pfam" id="PF01832">
    <property type="entry name" value="Glucosaminidase"/>
    <property type="match status" value="1"/>
</dbReference>
<organism evidence="3 4">
    <name type="scientific">Oceanirhabdus seepicola</name>
    <dbReference type="NCBI Taxonomy" id="2828781"/>
    <lineage>
        <taxon>Bacteria</taxon>
        <taxon>Bacillati</taxon>
        <taxon>Bacillota</taxon>
        <taxon>Clostridia</taxon>
        <taxon>Eubacteriales</taxon>
        <taxon>Clostridiaceae</taxon>
        <taxon>Oceanirhabdus</taxon>
    </lineage>
</organism>
<dbReference type="Proteomes" id="UP001056429">
    <property type="component" value="Unassembled WGS sequence"/>
</dbReference>
<gene>
    <name evidence="3" type="ORF">KDK92_17995</name>
</gene>
<reference evidence="3" key="2">
    <citation type="submission" date="2021-04" db="EMBL/GenBank/DDBJ databases">
        <authorList>
            <person name="Dong X."/>
        </authorList>
    </citation>
    <scope>NUCLEOTIDE SEQUENCE</scope>
    <source>
        <strain evidence="3">ZWT</strain>
    </source>
</reference>
<reference evidence="3" key="1">
    <citation type="journal article" date="2021" name="mSystems">
        <title>Bacteria and Archaea Synergistically Convert Glycine Betaine to Biogenic Methane in the Formosa Cold Seep of the South China Sea.</title>
        <authorList>
            <person name="Li L."/>
            <person name="Zhang W."/>
            <person name="Zhang S."/>
            <person name="Song L."/>
            <person name="Sun Q."/>
            <person name="Zhang H."/>
            <person name="Xiang H."/>
            <person name="Dong X."/>
        </authorList>
    </citation>
    <scope>NUCLEOTIDE SEQUENCE</scope>
    <source>
        <strain evidence="3">ZWT</strain>
    </source>
</reference>
<evidence type="ECO:0000313" key="4">
    <source>
        <dbReference type="Proteomes" id="UP001056429"/>
    </source>
</evidence>
<sequence>MNLYDSDKIATAIVQGLLHVEGKFILTEPTATKSQIDEWADERFLDGSYKELLDIYWTECTAKEINPVIPFAQMCYETGFLYKISSTAGIDASYHNPCGLKTSQGGSDTSSSAHKKFKNWSEGITAHLDHLSLYLGLEGYPKAYSPDPRHFSWLKGKVKVVEDLGSTWTNSSTYSDTLLKFIKEIEDTIVEENNCSEELKELKVKYSKLENQIKTLLEEQDNLKKQNQTLKDEKENLITLGNKYKALLIEIARYVKEKTDVLNK</sequence>
<proteinExistence type="predicted"/>
<evidence type="ECO:0000256" key="1">
    <source>
        <dbReference type="SAM" id="Coils"/>
    </source>
</evidence>
<evidence type="ECO:0000259" key="2">
    <source>
        <dbReference type="Pfam" id="PF01832"/>
    </source>
</evidence>
<name>A0A9J6P862_9CLOT</name>
<feature type="domain" description="Mannosyl-glycoprotein endo-beta-N-acetylglucosamidase-like" evidence="2">
    <location>
        <begin position="56"/>
        <end position="185"/>
    </location>
</feature>
<protein>
    <submittedName>
        <fullName evidence="3">Glucosaminidase domain-containing protein</fullName>
    </submittedName>
</protein>
<comment type="caution">
    <text evidence="3">The sequence shown here is derived from an EMBL/GenBank/DDBJ whole genome shotgun (WGS) entry which is preliminary data.</text>
</comment>
<dbReference type="GO" id="GO:0004040">
    <property type="term" value="F:amidase activity"/>
    <property type="evidence" value="ECO:0007669"/>
    <property type="project" value="InterPro"/>
</dbReference>
<dbReference type="AlphaFoldDB" id="A0A9J6P862"/>
<keyword evidence="4" id="KW-1185">Reference proteome</keyword>
<dbReference type="EMBL" id="JAGSOJ010000004">
    <property type="protein sequence ID" value="MCM1991632.1"/>
    <property type="molecule type" value="Genomic_DNA"/>
</dbReference>